<evidence type="ECO:0000256" key="1">
    <source>
        <dbReference type="ARBA" id="ARBA00010914"/>
    </source>
</evidence>
<dbReference type="RefSeq" id="WP_120043813.1">
    <property type="nucleotide sequence ID" value="NZ_QZFU01000036.1"/>
</dbReference>
<feature type="domain" description="2Fe-2S ferredoxin-type" evidence="7">
    <location>
        <begin position="1"/>
        <end position="104"/>
    </location>
</feature>
<evidence type="ECO:0000256" key="2">
    <source>
        <dbReference type="ARBA" id="ARBA00022714"/>
    </source>
</evidence>
<dbReference type="PANTHER" id="PTHR23426:SF65">
    <property type="entry name" value="FERREDOXIN-2, MITOCHONDRIAL"/>
    <property type="match status" value="1"/>
</dbReference>
<dbReference type="PROSITE" id="PS51085">
    <property type="entry name" value="2FE2S_FER_2"/>
    <property type="match status" value="1"/>
</dbReference>
<dbReference type="InterPro" id="IPR012675">
    <property type="entry name" value="Beta-grasp_dom_sf"/>
</dbReference>
<dbReference type="GO" id="GO:0005829">
    <property type="term" value="C:cytosol"/>
    <property type="evidence" value="ECO:0007669"/>
    <property type="project" value="TreeGrafter"/>
</dbReference>
<sequence>MRITFTAEGTSKTVDADEGSSLMQVALANDIPGITADCGGNAMCATCHIYVDAADHARLPEMAEEEDEMLAFTGADRRATSRLACQIQVQDRLESIAVQVAAQQS</sequence>
<dbReference type="GO" id="GO:0009055">
    <property type="term" value="F:electron transfer activity"/>
    <property type="evidence" value="ECO:0007669"/>
    <property type="project" value="TreeGrafter"/>
</dbReference>
<evidence type="ECO:0000259" key="7">
    <source>
        <dbReference type="PROSITE" id="PS51085"/>
    </source>
</evidence>
<evidence type="ECO:0000256" key="5">
    <source>
        <dbReference type="ARBA" id="ARBA00023014"/>
    </source>
</evidence>
<comment type="caution">
    <text evidence="8">The sequence shown here is derived from an EMBL/GenBank/DDBJ whole genome shotgun (WGS) entry which is preliminary data.</text>
</comment>
<dbReference type="Gene3D" id="3.10.20.30">
    <property type="match status" value="1"/>
</dbReference>
<evidence type="ECO:0000313" key="8">
    <source>
        <dbReference type="EMBL" id="RJO70756.1"/>
    </source>
</evidence>
<dbReference type="Pfam" id="PF00111">
    <property type="entry name" value="Fer2"/>
    <property type="match status" value="1"/>
</dbReference>
<evidence type="ECO:0000313" key="9">
    <source>
        <dbReference type="Proteomes" id="UP000266677"/>
    </source>
</evidence>
<keyword evidence="3" id="KW-0479">Metal-binding</keyword>
<evidence type="ECO:0000256" key="4">
    <source>
        <dbReference type="ARBA" id="ARBA00023004"/>
    </source>
</evidence>
<keyword evidence="2" id="KW-0001">2Fe-2S</keyword>
<protein>
    <submittedName>
        <fullName evidence="8">Ferredoxin</fullName>
    </submittedName>
</protein>
<accession>A0A3A4KMJ0</accession>
<organism evidence="8 9">
    <name type="scientific">Nocardia panacis</name>
    <dbReference type="NCBI Taxonomy" id="2340916"/>
    <lineage>
        <taxon>Bacteria</taxon>
        <taxon>Bacillati</taxon>
        <taxon>Actinomycetota</taxon>
        <taxon>Actinomycetes</taxon>
        <taxon>Mycobacteriales</taxon>
        <taxon>Nocardiaceae</taxon>
        <taxon>Nocardia</taxon>
    </lineage>
</organism>
<gene>
    <name evidence="8" type="ORF">D5S18_26500</name>
</gene>
<name>A0A3A4KMJ0_9NOCA</name>
<evidence type="ECO:0000256" key="6">
    <source>
        <dbReference type="ARBA" id="ARBA00034078"/>
    </source>
</evidence>
<dbReference type="AlphaFoldDB" id="A0A3A4KMJ0"/>
<dbReference type="PRINTS" id="PR00355">
    <property type="entry name" value="ADRENODOXIN"/>
</dbReference>
<dbReference type="CDD" id="cd00207">
    <property type="entry name" value="fer2"/>
    <property type="match status" value="1"/>
</dbReference>
<proteinExistence type="inferred from homology"/>
<dbReference type="InterPro" id="IPR001041">
    <property type="entry name" value="2Fe-2S_ferredoxin-type"/>
</dbReference>
<reference evidence="8 9" key="1">
    <citation type="submission" date="2018-09" db="EMBL/GenBank/DDBJ databases">
        <title>YIM PH21274 draft genome.</title>
        <authorList>
            <person name="Miao C."/>
        </authorList>
    </citation>
    <scope>NUCLEOTIDE SEQUENCE [LARGE SCALE GENOMIC DNA]</scope>
    <source>
        <strain evidence="8 9">YIM PH 21724</strain>
    </source>
</reference>
<evidence type="ECO:0000256" key="3">
    <source>
        <dbReference type="ARBA" id="ARBA00022723"/>
    </source>
</evidence>
<dbReference type="SUPFAM" id="SSF54292">
    <property type="entry name" value="2Fe-2S ferredoxin-like"/>
    <property type="match status" value="1"/>
</dbReference>
<dbReference type="GO" id="GO:0046872">
    <property type="term" value="F:metal ion binding"/>
    <property type="evidence" value="ECO:0007669"/>
    <property type="project" value="UniProtKB-KW"/>
</dbReference>
<dbReference type="EMBL" id="QZFU01000036">
    <property type="protein sequence ID" value="RJO70756.1"/>
    <property type="molecule type" value="Genomic_DNA"/>
</dbReference>
<keyword evidence="5" id="KW-0411">Iron-sulfur</keyword>
<keyword evidence="9" id="KW-1185">Reference proteome</keyword>
<dbReference type="GO" id="GO:0051537">
    <property type="term" value="F:2 iron, 2 sulfur cluster binding"/>
    <property type="evidence" value="ECO:0007669"/>
    <property type="project" value="UniProtKB-KW"/>
</dbReference>
<dbReference type="PANTHER" id="PTHR23426">
    <property type="entry name" value="FERREDOXIN/ADRENODOXIN"/>
    <property type="match status" value="1"/>
</dbReference>
<keyword evidence="4" id="KW-0408">Iron</keyword>
<comment type="similarity">
    <text evidence="1">Belongs to the adrenodoxin/putidaredoxin family.</text>
</comment>
<dbReference type="InterPro" id="IPR001055">
    <property type="entry name" value="Adrenodoxin-like"/>
</dbReference>
<dbReference type="GO" id="GO:0140647">
    <property type="term" value="P:P450-containing electron transport chain"/>
    <property type="evidence" value="ECO:0007669"/>
    <property type="project" value="InterPro"/>
</dbReference>
<dbReference type="Proteomes" id="UP000266677">
    <property type="component" value="Unassembled WGS sequence"/>
</dbReference>
<comment type="cofactor">
    <cofactor evidence="6">
        <name>[2Fe-2S] cluster</name>
        <dbReference type="ChEBI" id="CHEBI:190135"/>
    </cofactor>
</comment>
<dbReference type="OrthoDB" id="9799640at2"/>
<dbReference type="InterPro" id="IPR036010">
    <property type="entry name" value="2Fe-2S_ferredoxin-like_sf"/>
</dbReference>